<dbReference type="EMBL" id="KV907506">
    <property type="protein sequence ID" value="OOF92887.1"/>
    <property type="molecule type" value="Genomic_DNA"/>
</dbReference>
<evidence type="ECO:0000313" key="2">
    <source>
        <dbReference type="Proteomes" id="UP000188318"/>
    </source>
</evidence>
<organism evidence="1 2">
    <name type="scientific">Aspergillus carbonarius (strain ITEM 5010)</name>
    <dbReference type="NCBI Taxonomy" id="602072"/>
    <lineage>
        <taxon>Eukaryota</taxon>
        <taxon>Fungi</taxon>
        <taxon>Dikarya</taxon>
        <taxon>Ascomycota</taxon>
        <taxon>Pezizomycotina</taxon>
        <taxon>Eurotiomycetes</taxon>
        <taxon>Eurotiomycetidae</taxon>
        <taxon>Eurotiales</taxon>
        <taxon>Aspergillaceae</taxon>
        <taxon>Aspergillus</taxon>
        <taxon>Aspergillus subgen. Circumdati</taxon>
    </lineage>
</organism>
<evidence type="ECO:0000313" key="1">
    <source>
        <dbReference type="EMBL" id="OOF92887.1"/>
    </source>
</evidence>
<dbReference type="VEuPathDB" id="FungiDB:ASPCADRAFT_8530"/>
<accession>A0A1R3REK8</accession>
<gene>
    <name evidence="1" type="ORF">ASPCADRAFT_8530</name>
</gene>
<protein>
    <submittedName>
        <fullName evidence="1">Uncharacterized protein</fullName>
    </submittedName>
</protein>
<proteinExistence type="predicted"/>
<dbReference type="Proteomes" id="UP000188318">
    <property type="component" value="Unassembled WGS sequence"/>
</dbReference>
<sequence>MVNLQFEVETWVQLKPRATQNLEDQWNTPEGFIQFLEYLNSPAGGTCDLKQYDQGDSTSRDTSSWHMCLDASQSRDKRCTVGIHSPILFVCEDSKWRETIRSFWEKLNNACRLNFAIVPTIEVKIKPMECDGVIPPFKTQAHAMMHFYKVIKEMAGLTLDRYYATPEMQQDLHDKLDDCKEEKDVCQFILDHCNGGLTWEMNGTTGKRSAEYLPAILVSPENLTYDAVSLWVEFFVWFTQASLSVPKTRLAKYQRNMAGLQYFVTDNVPEADLDLSQIAYVKPESRPVPRMTVHFTPN</sequence>
<name>A0A1R3REK8_ASPC5</name>
<dbReference type="OrthoDB" id="4507712at2759"/>
<keyword evidence="2" id="KW-1185">Reference proteome</keyword>
<reference evidence="2" key="1">
    <citation type="journal article" date="2017" name="Genome Biol.">
        <title>Comparative genomics reveals high biological diversity and specific adaptations in the industrially and medically important fungal genus Aspergillus.</title>
        <authorList>
            <person name="de Vries R.P."/>
            <person name="Riley R."/>
            <person name="Wiebenga A."/>
            <person name="Aguilar-Osorio G."/>
            <person name="Amillis S."/>
            <person name="Uchima C.A."/>
            <person name="Anderluh G."/>
            <person name="Asadollahi M."/>
            <person name="Askin M."/>
            <person name="Barry K."/>
            <person name="Battaglia E."/>
            <person name="Bayram O."/>
            <person name="Benocci T."/>
            <person name="Braus-Stromeyer S.A."/>
            <person name="Caldana C."/>
            <person name="Canovas D."/>
            <person name="Cerqueira G.C."/>
            <person name="Chen F."/>
            <person name="Chen W."/>
            <person name="Choi C."/>
            <person name="Clum A."/>
            <person name="Dos Santos R.A."/>
            <person name="Damasio A.R."/>
            <person name="Diallinas G."/>
            <person name="Emri T."/>
            <person name="Fekete E."/>
            <person name="Flipphi M."/>
            <person name="Freyberg S."/>
            <person name="Gallo A."/>
            <person name="Gournas C."/>
            <person name="Habgood R."/>
            <person name="Hainaut M."/>
            <person name="Harispe M.L."/>
            <person name="Henrissat B."/>
            <person name="Hilden K.S."/>
            <person name="Hope R."/>
            <person name="Hossain A."/>
            <person name="Karabika E."/>
            <person name="Karaffa L."/>
            <person name="Karanyi Z."/>
            <person name="Krasevec N."/>
            <person name="Kuo A."/>
            <person name="Kusch H."/>
            <person name="LaButti K."/>
            <person name="Lagendijk E.L."/>
            <person name="Lapidus A."/>
            <person name="Levasseur A."/>
            <person name="Lindquist E."/>
            <person name="Lipzen A."/>
            <person name="Logrieco A.F."/>
            <person name="MacCabe A."/>
            <person name="Maekelae M.R."/>
            <person name="Malavazi I."/>
            <person name="Melin P."/>
            <person name="Meyer V."/>
            <person name="Mielnichuk N."/>
            <person name="Miskei M."/>
            <person name="Molnar A.P."/>
            <person name="Mule G."/>
            <person name="Ngan C.Y."/>
            <person name="Orejas M."/>
            <person name="Orosz E."/>
            <person name="Ouedraogo J.P."/>
            <person name="Overkamp K.M."/>
            <person name="Park H.-S."/>
            <person name="Perrone G."/>
            <person name="Piumi F."/>
            <person name="Punt P.J."/>
            <person name="Ram A.F."/>
            <person name="Ramon A."/>
            <person name="Rauscher S."/>
            <person name="Record E."/>
            <person name="Riano-Pachon D.M."/>
            <person name="Robert V."/>
            <person name="Roehrig J."/>
            <person name="Ruller R."/>
            <person name="Salamov A."/>
            <person name="Salih N.S."/>
            <person name="Samson R.A."/>
            <person name="Sandor E."/>
            <person name="Sanguinetti M."/>
            <person name="Schuetze T."/>
            <person name="Sepcic K."/>
            <person name="Shelest E."/>
            <person name="Sherlock G."/>
            <person name="Sophianopoulou V."/>
            <person name="Squina F.M."/>
            <person name="Sun H."/>
            <person name="Susca A."/>
            <person name="Todd R.B."/>
            <person name="Tsang A."/>
            <person name="Unkles S.E."/>
            <person name="van de Wiele N."/>
            <person name="van Rossen-Uffink D."/>
            <person name="Oliveira J.V."/>
            <person name="Vesth T.C."/>
            <person name="Visser J."/>
            <person name="Yu J.-H."/>
            <person name="Zhou M."/>
            <person name="Andersen M.R."/>
            <person name="Archer D.B."/>
            <person name="Baker S.E."/>
            <person name="Benoit I."/>
            <person name="Brakhage A.A."/>
            <person name="Braus G.H."/>
            <person name="Fischer R."/>
            <person name="Frisvad J.C."/>
            <person name="Goldman G.H."/>
            <person name="Houbraken J."/>
            <person name="Oakley B."/>
            <person name="Pocsi I."/>
            <person name="Scazzocchio C."/>
            <person name="Seiboth B."/>
            <person name="vanKuyk P.A."/>
            <person name="Wortman J."/>
            <person name="Dyer P.S."/>
            <person name="Grigoriev I.V."/>
        </authorList>
    </citation>
    <scope>NUCLEOTIDE SEQUENCE [LARGE SCALE GENOMIC DNA]</scope>
    <source>
        <strain evidence="2">ITEM 5010</strain>
    </source>
</reference>
<dbReference type="AlphaFoldDB" id="A0A1R3REK8"/>